<evidence type="ECO:0000313" key="2">
    <source>
        <dbReference type="EMBL" id="AFW04366.1"/>
    </source>
</evidence>
<accession>K7T3U9</accession>
<feature type="compositionally biased region" description="Low complexity" evidence="1">
    <location>
        <begin position="104"/>
        <end position="118"/>
    </location>
</feature>
<feature type="region of interest" description="Disordered" evidence="1">
    <location>
        <begin position="67"/>
        <end position="170"/>
    </location>
</feature>
<feature type="compositionally biased region" description="Basic residues" evidence="1">
    <location>
        <begin position="17"/>
        <end position="26"/>
    </location>
</feature>
<name>K7T3U9_9HEMI</name>
<feature type="compositionally biased region" description="Polar residues" evidence="1">
    <location>
        <begin position="1"/>
        <end position="14"/>
    </location>
</feature>
<sequence>TEEYSQSNYISSDFFNGHHHHHHHHQNNQYGGYHHQATGTPYGVQHGGIPPNYGAYTNYYPIHGHPEVGHGGHMPPEAQQPPPLLQTGCPAPAQAPLHQEDSPKSSSSPGLLQSPPNLHHGAGNMDPSNPDDSDHDTMEDEELLTMDDSSPLTIDEGSESGDRIIYPWMR</sequence>
<feature type="non-terminal residue" evidence="2">
    <location>
        <position position="1"/>
    </location>
</feature>
<reference evidence="2" key="1">
    <citation type="submission" date="2012-01" db="EMBL/GenBank/DDBJ databases">
        <title>Phylogeny of Nepomorpha.</title>
        <authorList>
            <person name="Li M."/>
            <person name="Wang J."/>
            <person name="Liu H."/>
            <person name="Bu W."/>
        </authorList>
    </citation>
    <scope>NUCLEOTIDE SEQUENCE</scope>
</reference>
<evidence type="ECO:0000256" key="1">
    <source>
        <dbReference type="SAM" id="MobiDB-lite"/>
    </source>
</evidence>
<feature type="region of interest" description="Disordered" evidence="1">
    <location>
        <begin position="1"/>
        <end position="34"/>
    </location>
</feature>
<feature type="compositionally biased region" description="Acidic residues" evidence="1">
    <location>
        <begin position="129"/>
        <end position="145"/>
    </location>
</feature>
<organism evidence="2">
    <name type="scientific">Valleriola sp. 1 ML-2012</name>
    <dbReference type="NCBI Taxonomy" id="1249919"/>
    <lineage>
        <taxon>Eukaryota</taxon>
        <taxon>Metazoa</taxon>
        <taxon>Ecdysozoa</taxon>
        <taxon>Arthropoda</taxon>
        <taxon>Hexapoda</taxon>
        <taxon>Insecta</taxon>
        <taxon>Pterygota</taxon>
        <taxon>Neoptera</taxon>
        <taxon>Paraneoptera</taxon>
        <taxon>Hemiptera</taxon>
        <taxon>Heteroptera</taxon>
        <taxon>Panheteroptera</taxon>
        <taxon>Leptopodomorpha</taxon>
        <taxon>Leptopodidae</taxon>
        <taxon>Valleriola</taxon>
    </lineage>
</organism>
<gene>
    <name evidence="2" type="primary">Dfd</name>
</gene>
<dbReference type="AlphaFoldDB" id="K7T3U9"/>
<dbReference type="EMBL" id="JQ409430">
    <property type="protein sequence ID" value="AFW04366.1"/>
    <property type="molecule type" value="Genomic_DNA"/>
</dbReference>
<proteinExistence type="predicted"/>
<feature type="non-terminal residue" evidence="2">
    <location>
        <position position="170"/>
    </location>
</feature>
<protein>
    <submittedName>
        <fullName evidence="2">Deformed</fullName>
    </submittedName>
</protein>